<protein>
    <recommendedName>
        <fullName evidence="4">Apolipoprotein D</fullName>
    </recommendedName>
</protein>
<sequence>MKEIHGTWYELERSPILTEFALKCLSIRVQQFYNQQAHIVVESINSFSQKTNHQLLQVQAEPDFLHTGKLTRVKQNDGDDNLDNLSFQILSTDYKSYLVLWGCQNFVSSAHSESLWIFGRNHVFSNHLQSSLMDQIRTFGLAHLKLQSVDQSNCT</sequence>
<dbReference type="OrthoDB" id="9923952at2759"/>
<dbReference type="AlphaFoldDB" id="A0A8J2LT25"/>
<accession>A0A8J2LT25</accession>
<comment type="caution">
    <text evidence="2">The sequence shown here is derived from an EMBL/GenBank/DDBJ whole genome shotgun (WGS) entry which is preliminary data.</text>
</comment>
<dbReference type="EMBL" id="CAJVCH010571444">
    <property type="protein sequence ID" value="CAG7837533.1"/>
    <property type="molecule type" value="Genomic_DNA"/>
</dbReference>
<evidence type="ECO:0000313" key="2">
    <source>
        <dbReference type="EMBL" id="CAG7837533.1"/>
    </source>
</evidence>
<evidence type="ECO:0000256" key="1">
    <source>
        <dbReference type="PIRNR" id="PIRNR036893"/>
    </source>
</evidence>
<organism evidence="2 3">
    <name type="scientific">Allacma fusca</name>
    <dbReference type="NCBI Taxonomy" id="39272"/>
    <lineage>
        <taxon>Eukaryota</taxon>
        <taxon>Metazoa</taxon>
        <taxon>Ecdysozoa</taxon>
        <taxon>Arthropoda</taxon>
        <taxon>Hexapoda</taxon>
        <taxon>Collembola</taxon>
        <taxon>Symphypleona</taxon>
        <taxon>Sminthuridae</taxon>
        <taxon>Allacma</taxon>
    </lineage>
</organism>
<dbReference type="InterPro" id="IPR022271">
    <property type="entry name" value="Lipocalin_ApoD"/>
</dbReference>
<gene>
    <name evidence="2" type="ORF">AFUS01_LOCUS46633</name>
</gene>
<dbReference type="PIRSF" id="PIRSF036893">
    <property type="entry name" value="Lipocalin_ApoD"/>
    <property type="match status" value="1"/>
</dbReference>
<comment type="similarity">
    <text evidence="1">Belongs to the calycin superfamily. Lipocalin family.</text>
</comment>
<reference evidence="2" key="1">
    <citation type="submission" date="2021-06" db="EMBL/GenBank/DDBJ databases">
        <authorList>
            <person name="Hodson N. C."/>
            <person name="Mongue J. A."/>
            <person name="Jaron S. K."/>
        </authorList>
    </citation>
    <scope>NUCLEOTIDE SEQUENCE</scope>
</reference>
<dbReference type="Proteomes" id="UP000708208">
    <property type="component" value="Unassembled WGS sequence"/>
</dbReference>
<proteinExistence type="inferred from homology"/>
<name>A0A8J2LT25_9HEXA</name>
<evidence type="ECO:0000313" key="3">
    <source>
        <dbReference type="Proteomes" id="UP000708208"/>
    </source>
</evidence>
<evidence type="ECO:0008006" key="4">
    <source>
        <dbReference type="Google" id="ProtNLM"/>
    </source>
</evidence>
<keyword evidence="3" id="KW-1185">Reference proteome</keyword>